<keyword evidence="10" id="KW-1185">Reference proteome</keyword>
<comment type="subcellular location">
    <subcellularLocation>
        <location evidence="1">Cell membrane</location>
        <topology evidence="1">Multi-pass membrane protein</topology>
    </subcellularLocation>
</comment>
<dbReference type="AlphaFoldDB" id="A0A6N9H5B6"/>
<feature type="compositionally biased region" description="Low complexity" evidence="7">
    <location>
        <begin position="20"/>
        <end position="35"/>
    </location>
</feature>
<feature type="transmembrane region" description="Helical" evidence="8">
    <location>
        <begin position="69"/>
        <end position="87"/>
    </location>
</feature>
<keyword evidence="6 8" id="KW-0472">Membrane</keyword>
<comment type="caution">
    <text evidence="9">The sequence shown here is derived from an EMBL/GenBank/DDBJ whole genome shotgun (WGS) entry which is preliminary data.</text>
</comment>
<feature type="transmembrane region" description="Helical" evidence="8">
    <location>
        <begin position="188"/>
        <end position="211"/>
    </location>
</feature>
<feature type="compositionally biased region" description="Pro residues" evidence="7">
    <location>
        <begin position="1"/>
        <end position="19"/>
    </location>
</feature>
<evidence type="ECO:0000256" key="4">
    <source>
        <dbReference type="ARBA" id="ARBA00022692"/>
    </source>
</evidence>
<evidence type="ECO:0000256" key="6">
    <source>
        <dbReference type="ARBA" id="ARBA00023136"/>
    </source>
</evidence>
<accession>A0A6N9H5B6</accession>
<evidence type="ECO:0000256" key="8">
    <source>
        <dbReference type="SAM" id="Phobius"/>
    </source>
</evidence>
<reference evidence="9 10" key="1">
    <citation type="submission" date="2020-01" db="EMBL/GenBank/DDBJ databases">
        <authorList>
            <person name="Deng T."/>
        </authorList>
    </citation>
    <scope>NUCLEOTIDE SEQUENCE [LARGE SCALE GENOMIC DNA]</scope>
    <source>
        <strain evidence="9 10">5221</strain>
    </source>
</reference>
<evidence type="ECO:0000313" key="10">
    <source>
        <dbReference type="Proteomes" id="UP000469215"/>
    </source>
</evidence>
<proteinExistence type="inferred from homology"/>
<dbReference type="InterPro" id="IPR018383">
    <property type="entry name" value="UPF0324_pro"/>
</dbReference>
<feature type="transmembrane region" description="Helical" evidence="8">
    <location>
        <begin position="301"/>
        <end position="320"/>
    </location>
</feature>
<keyword evidence="3" id="KW-1003">Cell membrane</keyword>
<protein>
    <submittedName>
        <fullName evidence="9">Putative sulfate exporter family transporter</fullName>
    </submittedName>
</protein>
<feature type="transmembrane region" description="Helical" evidence="8">
    <location>
        <begin position="93"/>
        <end position="113"/>
    </location>
</feature>
<evidence type="ECO:0000256" key="3">
    <source>
        <dbReference type="ARBA" id="ARBA00022475"/>
    </source>
</evidence>
<feature type="transmembrane region" description="Helical" evidence="8">
    <location>
        <begin position="249"/>
        <end position="270"/>
    </location>
</feature>
<keyword evidence="5 8" id="KW-1133">Transmembrane helix</keyword>
<evidence type="ECO:0000256" key="2">
    <source>
        <dbReference type="ARBA" id="ARBA00007977"/>
    </source>
</evidence>
<feature type="transmembrane region" description="Helical" evidence="8">
    <location>
        <begin position="157"/>
        <end position="176"/>
    </location>
</feature>
<dbReference type="Pfam" id="PF03601">
    <property type="entry name" value="Cons_hypoth698"/>
    <property type="match status" value="1"/>
</dbReference>
<evidence type="ECO:0000256" key="7">
    <source>
        <dbReference type="SAM" id="MobiDB-lite"/>
    </source>
</evidence>
<evidence type="ECO:0000256" key="5">
    <source>
        <dbReference type="ARBA" id="ARBA00022989"/>
    </source>
</evidence>
<organism evidence="9 10">
    <name type="scientific">Brevibacterium rongguiense</name>
    <dbReference type="NCBI Taxonomy" id="2695267"/>
    <lineage>
        <taxon>Bacteria</taxon>
        <taxon>Bacillati</taxon>
        <taxon>Actinomycetota</taxon>
        <taxon>Actinomycetes</taxon>
        <taxon>Micrococcales</taxon>
        <taxon>Brevibacteriaceae</taxon>
        <taxon>Brevibacterium</taxon>
    </lineage>
</organism>
<name>A0A6N9H5B6_9MICO</name>
<sequence length="380" mass="37739">MSPQPPAQQPAQTPAPHPTGPQDARPAGASAASDAPAPWPHRLAALLPGLALCAAAAALAVVLSGAIPFAGSVLIAIVLGALLRNLVADIPAVFAPGIAVTAKTVLRLGIVLLGTKLVLGDILDLGWGAIVLVVVVVGVGLSGAALMGRWLGVGPELSLLIGCGFSICGAAAVAGAQATLRAKKEDTAAAVALVVLFGTLMIAVVPGVAALTGLSPRAAGLWGGASTHEVAQVVAVGGILGPEALEPAVLVKLARVLMLAPVMAVLGGLAPRIIRAQRTADAHGRATAPEAPGKRPPIVPLWVLGFALAALVRTLGWLPAPVVGVADTAQTWLLTAAMFALGCGVHVRSLLRLGLRPLLLAALTTLLVALVAFAGVALLG</sequence>
<dbReference type="EMBL" id="WWEQ01000009">
    <property type="protein sequence ID" value="MYM19083.1"/>
    <property type="molecule type" value="Genomic_DNA"/>
</dbReference>
<feature type="transmembrane region" description="Helical" evidence="8">
    <location>
        <begin position="332"/>
        <end position="351"/>
    </location>
</feature>
<dbReference type="Proteomes" id="UP000469215">
    <property type="component" value="Unassembled WGS sequence"/>
</dbReference>
<dbReference type="PANTHER" id="PTHR30106">
    <property type="entry name" value="INNER MEMBRANE PROTEIN YEIH-RELATED"/>
    <property type="match status" value="1"/>
</dbReference>
<evidence type="ECO:0000313" key="9">
    <source>
        <dbReference type="EMBL" id="MYM19083.1"/>
    </source>
</evidence>
<evidence type="ECO:0000256" key="1">
    <source>
        <dbReference type="ARBA" id="ARBA00004651"/>
    </source>
</evidence>
<feature type="region of interest" description="Disordered" evidence="7">
    <location>
        <begin position="1"/>
        <end position="35"/>
    </location>
</feature>
<dbReference type="PANTHER" id="PTHR30106:SF2">
    <property type="entry name" value="UPF0324 INNER MEMBRANE PROTEIN YEIH"/>
    <property type="match status" value="1"/>
</dbReference>
<comment type="similarity">
    <text evidence="2">Belongs to the UPF0324 family.</text>
</comment>
<feature type="transmembrane region" description="Helical" evidence="8">
    <location>
        <begin position="125"/>
        <end position="151"/>
    </location>
</feature>
<dbReference type="GO" id="GO:0005886">
    <property type="term" value="C:plasma membrane"/>
    <property type="evidence" value="ECO:0007669"/>
    <property type="project" value="UniProtKB-SubCell"/>
</dbReference>
<keyword evidence="4 8" id="KW-0812">Transmembrane</keyword>
<dbReference type="RefSeq" id="WP_160952519.1">
    <property type="nucleotide sequence ID" value="NZ_WWEQ01000009.1"/>
</dbReference>
<gene>
    <name evidence="9" type="ORF">GSY69_03615</name>
</gene>
<feature type="transmembrane region" description="Helical" evidence="8">
    <location>
        <begin position="358"/>
        <end position="379"/>
    </location>
</feature>